<dbReference type="Gene3D" id="1.10.357.10">
    <property type="entry name" value="Tetracycline Repressor, domain 2"/>
    <property type="match status" value="1"/>
</dbReference>
<dbReference type="Pfam" id="PF17938">
    <property type="entry name" value="TetR_C_29"/>
    <property type="match status" value="1"/>
</dbReference>
<reference evidence="4 5" key="1">
    <citation type="submission" date="2018-10" db="EMBL/GenBank/DDBJ databases">
        <title>Genomic Encyclopedia of Archaeal and Bacterial Type Strains, Phase II (KMG-II): from individual species to whole genera.</title>
        <authorList>
            <person name="Goeker M."/>
        </authorList>
    </citation>
    <scope>NUCLEOTIDE SEQUENCE [LARGE SCALE GENOMIC DNA]</scope>
    <source>
        <strain evidence="4 5">DSM 29537</strain>
    </source>
</reference>
<organism evidence="4 5">
    <name type="scientific">Flavobacterium endophyticum</name>
    <dbReference type="NCBI Taxonomy" id="1540163"/>
    <lineage>
        <taxon>Bacteria</taxon>
        <taxon>Pseudomonadati</taxon>
        <taxon>Bacteroidota</taxon>
        <taxon>Flavobacteriia</taxon>
        <taxon>Flavobacteriales</taxon>
        <taxon>Flavobacteriaceae</taxon>
        <taxon>Flavobacterium</taxon>
    </lineage>
</organism>
<dbReference type="EMBL" id="RBLC01000005">
    <property type="protein sequence ID" value="RKS19213.1"/>
    <property type="molecule type" value="Genomic_DNA"/>
</dbReference>
<dbReference type="OrthoDB" id="9789566at2"/>
<feature type="domain" description="HTH tetR-type" evidence="3">
    <location>
        <begin position="6"/>
        <end position="66"/>
    </location>
</feature>
<sequence length="208" mass="24560">MTTEFNEKQLEILQVAEELFAEKGFDGTSIRDIAKKANINIAMISYYFGSKEKLLESLIIFRTSDLRLQLENLFSEDLSPIQKIEKLIELYINRLNKNRCLYQILHFEFSSKKRIMDFKVFTDVKKQNLLSLQKIIAEGQEKGVFRKNINTALLPPTIMGTFFHFHTNRPFYEELFNLKTEEAYDHFIKTEVISHIKQTIKAFLVYEN</sequence>
<dbReference type="GO" id="GO:0003677">
    <property type="term" value="F:DNA binding"/>
    <property type="evidence" value="ECO:0007669"/>
    <property type="project" value="UniProtKB-UniRule"/>
</dbReference>
<accession>A0A495M3M4</accession>
<name>A0A495M3M4_9FLAO</name>
<evidence type="ECO:0000256" key="2">
    <source>
        <dbReference type="PROSITE-ProRule" id="PRU00335"/>
    </source>
</evidence>
<evidence type="ECO:0000259" key="3">
    <source>
        <dbReference type="PROSITE" id="PS50977"/>
    </source>
</evidence>
<dbReference type="InterPro" id="IPR036271">
    <property type="entry name" value="Tet_transcr_reg_TetR-rel_C_sf"/>
</dbReference>
<dbReference type="PROSITE" id="PS01081">
    <property type="entry name" value="HTH_TETR_1"/>
    <property type="match status" value="1"/>
</dbReference>
<dbReference type="InterPro" id="IPR023772">
    <property type="entry name" value="DNA-bd_HTH_TetR-type_CS"/>
</dbReference>
<evidence type="ECO:0000313" key="5">
    <source>
        <dbReference type="Proteomes" id="UP000277579"/>
    </source>
</evidence>
<dbReference type="InterPro" id="IPR050109">
    <property type="entry name" value="HTH-type_TetR-like_transc_reg"/>
</dbReference>
<dbReference type="AlphaFoldDB" id="A0A495M3M4"/>
<protein>
    <submittedName>
        <fullName evidence="4">AcrR family transcriptional regulator</fullName>
    </submittedName>
</protein>
<dbReference type="PROSITE" id="PS50977">
    <property type="entry name" value="HTH_TETR_2"/>
    <property type="match status" value="1"/>
</dbReference>
<comment type="caution">
    <text evidence="4">The sequence shown here is derived from an EMBL/GenBank/DDBJ whole genome shotgun (WGS) entry which is preliminary data.</text>
</comment>
<evidence type="ECO:0000313" key="4">
    <source>
        <dbReference type="EMBL" id="RKS19213.1"/>
    </source>
</evidence>
<dbReference type="SUPFAM" id="SSF48498">
    <property type="entry name" value="Tetracyclin repressor-like, C-terminal domain"/>
    <property type="match status" value="1"/>
</dbReference>
<gene>
    <name evidence="4" type="ORF">CLV94_3165</name>
</gene>
<dbReference type="PANTHER" id="PTHR30328:SF54">
    <property type="entry name" value="HTH-TYPE TRANSCRIPTIONAL REPRESSOR SCO4008"/>
    <property type="match status" value="1"/>
</dbReference>
<keyword evidence="5" id="KW-1185">Reference proteome</keyword>
<dbReference type="RefSeq" id="WP_121377442.1">
    <property type="nucleotide sequence ID" value="NZ_RBLC01000005.1"/>
</dbReference>
<feature type="DNA-binding region" description="H-T-H motif" evidence="2">
    <location>
        <begin position="29"/>
        <end position="48"/>
    </location>
</feature>
<dbReference type="Pfam" id="PF00440">
    <property type="entry name" value="TetR_N"/>
    <property type="match status" value="1"/>
</dbReference>
<dbReference type="InterPro" id="IPR001647">
    <property type="entry name" value="HTH_TetR"/>
</dbReference>
<dbReference type="PANTHER" id="PTHR30328">
    <property type="entry name" value="TRANSCRIPTIONAL REPRESSOR"/>
    <property type="match status" value="1"/>
</dbReference>
<keyword evidence="1 2" id="KW-0238">DNA-binding</keyword>
<dbReference type="Proteomes" id="UP000277579">
    <property type="component" value="Unassembled WGS sequence"/>
</dbReference>
<dbReference type="InterPro" id="IPR009057">
    <property type="entry name" value="Homeodomain-like_sf"/>
</dbReference>
<dbReference type="PRINTS" id="PR00455">
    <property type="entry name" value="HTHTETR"/>
</dbReference>
<dbReference type="SUPFAM" id="SSF46689">
    <property type="entry name" value="Homeodomain-like"/>
    <property type="match status" value="1"/>
</dbReference>
<dbReference type="InterPro" id="IPR041474">
    <property type="entry name" value="NicS_C"/>
</dbReference>
<evidence type="ECO:0000256" key="1">
    <source>
        <dbReference type="ARBA" id="ARBA00023125"/>
    </source>
</evidence>
<proteinExistence type="predicted"/>